<feature type="region of interest" description="Disordered" evidence="1">
    <location>
        <begin position="35"/>
        <end position="63"/>
    </location>
</feature>
<dbReference type="EMBL" id="JAAGKO020000058">
    <property type="protein sequence ID" value="MDI5966685.1"/>
    <property type="molecule type" value="Genomic_DNA"/>
</dbReference>
<dbReference type="RefSeq" id="WP_271323702.1">
    <property type="nucleotide sequence ID" value="NZ_JAAGKO020000058.1"/>
</dbReference>
<dbReference type="Proteomes" id="UP001156398">
    <property type="component" value="Unassembled WGS sequence"/>
</dbReference>
<protein>
    <recommendedName>
        <fullName evidence="5">DUF3558 domain-containing protein</fullName>
    </recommendedName>
</protein>
<evidence type="ECO:0000256" key="1">
    <source>
        <dbReference type="SAM" id="MobiDB-lite"/>
    </source>
</evidence>
<name>A0ABT6W8J8_9ACTN</name>
<dbReference type="PROSITE" id="PS51257">
    <property type="entry name" value="PROKAR_LIPOPROTEIN"/>
    <property type="match status" value="1"/>
</dbReference>
<gene>
    <name evidence="3" type="ORF">POF43_028820</name>
</gene>
<organism evidence="3 4">
    <name type="scientific">Streptantibioticus silvisoli</name>
    <dbReference type="NCBI Taxonomy" id="2705255"/>
    <lineage>
        <taxon>Bacteria</taxon>
        <taxon>Bacillati</taxon>
        <taxon>Actinomycetota</taxon>
        <taxon>Actinomycetes</taxon>
        <taxon>Kitasatosporales</taxon>
        <taxon>Streptomycetaceae</taxon>
        <taxon>Streptantibioticus</taxon>
    </lineage>
</organism>
<accession>A0ABT6W8J8</accession>
<keyword evidence="2" id="KW-0732">Signal</keyword>
<evidence type="ECO:0000313" key="3">
    <source>
        <dbReference type="EMBL" id="MDI5966685.1"/>
    </source>
</evidence>
<feature type="chain" id="PRO_5045604799" description="DUF3558 domain-containing protein" evidence="2">
    <location>
        <begin position="19"/>
        <end position="252"/>
    </location>
</feature>
<keyword evidence="4" id="KW-1185">Reference proteome</keyword>
<sequence>MTALARTTARTTTGRALAALLSAAVLTGVAGCSASSSGDDGAGDPGVTDQSGTVTAAPPGKYQTLPEPCGSVSRTTLTSILPKASGYAGTPALTYDTDRRVGCKWDGTANGAARALVIDIERVVSYNPAVSDDDKAHQDFAQQATAAHVPAGEPVPNVVLGTPQPGTSSPSAAHTAGGASKRRISGLGDEAFLNDSVKRNPGGSGIDVTFVFRTANVLVTVDLSQPASGAADADLQLGADQVAQELAKSINQ</sequence>
<feature type="signal peptide" evidence="2">
    <location>
        <begin position="1"/>
        <end position="18"/>
    </location>
</feature>
<evidence type="ECO:0000256" key="2">
    <source>
        <dbReference type="SAM" id="SignalP"/>
    </source>
</evidence>
<reference evidence="3 4" key="1">
    <citation type="submission" date="2023-05" db="EMBL/GenBank/DDBJ databases">
        <title>Streptantibioticus silvisoli sp. nov., acidotolerant actinomycetes 1 from pine litter.</title>
        <authorList>
            <person name="Swiecimska M."/>
            <person name="Golinska P."/>
            <person name="Sangal V."/>
            <person name="Wachnowicz B."/>
            <person name="Goodfellow M."/>
        </authorList>
    </citation>
    <scope>NUCLEOTIDE SEQUENCE [LARGE SCALE GENOMIC DNA]</scope>
    <source>
        <strain evidence="3 4">SL54</strain>
    </source>
</reference>
<comment type="caution">
    <text evidence="3">The sequence shown here is derived from an EMBL/GenBank/DDBJ whole genome shotgun (WGS) entry which is preliminary data.</text>
</comment>
<evidence type="ECO:0008006" key="5">
    <source>
        <dbReference type="Google" id="ProtNLM"/>
    </source>
</evidence>
<proteinExistence type="predicted"/>
<evidence type="ECO:0000313" key="4">
    <source>
        <dbReference type="Proteomes" id="UP001156398"/>
    </source>
</evidence>
<feature type="region of interest" description="Disordered" evidence="1">
    <location>
        <begin position="151"/>
        <end position="180"/>
    </location>
</feature>